<protein>
    <recommendedName>
        <fullName evidence="4">DUF1496 domain-containing protein</fullName>
    </recommendedName>
</protein>
<evidence type="ECO:0000256" key="1">
    <source>
        <dbReference type="SAM" id="SignalP"/>
    </source>
</evidence>
<reference evidence="2 3" key="1">
    <citation type="submission" date="2024-06" db="EMBL/GenBank/DDBJ databases">
        <authorList>
            <person name="Steensen K."/>
            <person name="Seneca J."/>
            <person name="Bartlau N."/>
            <person name="Yu A.X."/>
            <person name="Polz M.F."/>
        </authorList>
    </citation>
    <scope>NUCLEOTIDE SEQUENCE [LARGE SCALE GENOMIC DNA]</scope>
    <source>
        <strain evidence="2 3">1F260</strain>
    </source>
</reference>
<dbReference type="EMBL" id="JBGONM010000044">
    <property type="protein sequence ID" value="MEZ8082840.1"/>
    <property type="molecule type" value="Genomic_DNA"/>
</dbReference>
<sequence>MIKQWLTGVMLLLSTASVASTQELFLMNGHYENSVLVLRSKTSDCSYVGEYQNGTVTLSKEVCENVERKIEESFKADEKTLEAGHVFSVTFKH</sequence>
<feature type="signal peptide" evidence="1">
    <location>
        <begin position="1"/>
        <end position="21"/>
    </location>
</feature>
<accession>A0ABV4L6U9</accession>
<feature type="chain" id="PRO_5045140724" description="DUF1496 domain-containing protein" evidence="1">
    <location>
        <begin position="22"/>
        <end position="93"/>
    </location>
</feature>
<evidence type="ECO:0000313" key="2">
    <source>
        <dbReference type="EMBL" id="MEZ8082840.1"/>
    </source>
</evidence>
<keyword evidence="1" id="KW-0732">Signal</keyword>
<comment type="caution">
    <text evidence="2">The sequence shown here is derived from an EMBL/GenBank/DDBJ whole genome shotgun (WGS) entry which is preliminary data.</text>
</comment>
<evidence type="ECO:0000313" key="3">
    <source>
        <dbReference type="Proteomes" id="UP001569154"/>
    </source>
</evidence>
<keyword evidence="3" id="KW-1185">Reference proteome</keyword>
<proteinExistence type="predicted"/>
<gene>
    <name evidence="2" type="ORF">ACED35_17115</name>
</gene>
<dbReference type="Proteomes" id="UP001569154">
    <property type="component" value="Unassembled WGS sequence"/>
</dbReference>
<dbReference type="RefSeq" id="WP_371734973.1">
    <property type="nucleotide sequence ID" value="NZ_JBGONM010000044.1"/>
</dbReference>
<evidence type="ECO:0008006" key="4">
    <source>
        <dbReference type="Google" id="ProtNLM"/>
    </source>
</evidence>
<name>A0ABV4L6U9_9GAMM</name>
<organism evidence="2 3">
    <name type="scientific">Enterovibrio norvegicus</name>
    <dbReference type="NCBI Taxonomy" id="188144"/>
    <lineage>
        <taxon>Bacteria</taxon>
        <taxon>Pseudomonadati</taxon>
        <taxon>Pseudomonadota</taxon>
        <taxon>Gammaproteobacteria</taxon>
        <taxon>Vibrionales</taxon>
        <taxon>Vibrionaceae</taxon>
        <taxon>Enterovibrio</taxon>
    </lineage>
</organism>